<reference evidence="2" key="1">
    <citation type="submission" date="2011-03" db="EMBL/GenBank/DDBJ databases">
        <authorList>
            <person name="Voget S."/>
            <person name="Streit W.R."/>
            <person name="Jaeger K.E."/>
            <person name="Daniel R."/>
        </authorList>
    </citation>
    <scope>NUCLEOTIDE SEQUENCE [LARGE SCALE GENOMIC DNA]</scope>
    <source>
        <strain evidence="2">PG1</strain>
    </source>
</reference>
<organism evidence="1 2">
    <name type="scientific">Burkholderia plantarii</name>
    <dbReference type="NCBI Taxonomy" id="41899"/>
    <lineage>
        <taxon>Bacteria</taxon>
        <taxon>Pseudomonadati</taxon>
        <taxon>Pseudomonadota</taxon>
        <taxon>Betaproteobacteria</taxon>
        <taxon>Burkholderiales</taxon>
        <taxon>Burkholderiaceae</taxon>
        <taxon>Burkholderia</taxon>
    </lineage>
</organism>
<dbReference type="HOGENOM" id="CLU_1014413_0_0_4"/>
<dbReference type="RefSeq" id="WP_042629533.1">
    <property type="nucleotide sequence ID" value="NZ_CP002581.1"/>
</dbReference>
<dbReference type="EMBL" id="CP002581">
    <property type="protein sequence ID" value="AJK50041.1"/>
    <property type="molecule type" value="Genomic_DNA"/>
</dbReference>
<accession>A0A0B6SCQ6</accession>
<dbReference type="AlphaFoldDB" id="A0A0B6SCQ6"/>
<evidence type="ECO:0000313" key="2">
    <source>
        <dbReference type="Proteomes" id="UP000031838"/>
    </source>
</evidence>
<protein>
    <submittedName>
        <fullName evidence="1">Uncharacterized protein</fullName>
    </submittedName>
</protein>
<dbReference type="OrthoDB" id="8990313at2"/>
<gene>
    <name evidence="1" type="ORF">BGL_2c19770</name>
</gene>
<dbReference type="KEGG" id="bgp:BGL_2c19770"/>
<reference evidence="1 2" key="2">
    <citation type="journal article" date="2016" name="Appl. Microbiol. Biotechnol.">
        <title>Mutations improving production and secretion of extracellular lipase by Burkholderia glumae PG1.</title>
        <authorList>
            <person name="Knapp A."/>
            <person name="Voget S."/>
            <person name="Gao R."/>
            <person name="Zaburannyi N."/>
            <person name="Krysciak D."/>
            <person name="Breuer M."/>
            <person name="Hauer B."/>
            <person name="Streit W.R."/>
            <person name="Muller R."/>
            <person name="Daniel R."/>
            <person name="Jaeger K.E."/>
        </authorList>
    </citation>
    <scope>NUCLEOTIDE SEQUENCE [LARGE SCALE GENOMIC DNA]</scope>
    <source>
        <strain evidence="1 2">PG1</strain>
    </source>
</reference>
<evidence type="ECO:0000313" key="1">
    <source>
        <dbReference type="EMBL" id="AJK50041.1"/>
    </source>
</evidence>
<proteinExistence type="predicted"/>
<keyword evidence="2" id="KW-1185">Reference proteome</keyword>
<sequence length="276" mass="30965">MYVDPRVAHGRARFDLSGSPRLVAEARRWEISDVITRALDTFAGERNRRNLMRLLSRQIAPRLARLGLEPYVGPLGGREGLFVNFATMSAEHGLREFELHLTVPDLVLRSFATTAIRPHAVARCMQRNGAMALTEIEHETRIAFVLARVIRGLARAEHWRQLAVPTPRGLFVGALTDHDDVGLATYFRPGDNDRPSRWQAFAALFAAMPEWLPGQVRTGGDLLHWMIDHIVALQASAPFVERFPFLLEPYRSVDDPLDATWAAARAHARDDGPVPN</sequence>
<dbReference type="Proteomes" id="UP000031838">
    <property type="component" value="Chromosome 2"/>
</dbReference>
<name>A0A0B6SCQ6_BURPL</name>